<dbReference type="PANTHER" id="PTHR35841:SF1">
    <property type="entry name" value="PHOSPHONATES-BINDING PERIPLASMIC PROTEIN"/>
    <property type="match status" value="1"/>
</dbReference>
<dbReference type="Proteomes" id="UP000288892">
    <property type="component" value="Unassembled WGS sequence"/>
</dbReference>
<organism evidence="1 2">
    <name type="scientific">Candidatus Electrothrix marina</name>
    <dbReference type="NCBI Taxonomy" id="1859130"/>
    <lineage>
        <taxon>Bacteria</taxon>
        <taxon>Pseudomonadati</taxon>
        <taxon>Thermodesulfobacteriota</taxon>
        <taxon>Desulfobulbia</taxon>
        <taxon>Desulfobulbales</taxon>
        <taxon>Desulfobulbaceae</taxon>
        <taxon>Candidatus Electrothrix</taxon>
    </lineage>
</organism>
<feature type="non-terminal residue" evidence="1">
    <location>
        <position position="1"/>
    </location>
</feature>
<dbReference type="PANTHER" id="PTHR35841">
    <property type="entry name" value="PHOSPHONATES-BINDING PERIPLASMIC PROTEIN"/>
    <property type="match status" value="1"/>
</dbReference>
<dbReference type="Pfam" id="PF12974">
    <property type="entry name" value="Phosphonate-bd"/>
    <property type="match status" value="1"/>
</dbReference>
<gene>
    <name evidence="1" type="ORF">VU01_102715</name>
</gene>
<dbReference type="AlphaFoldDB" id="A0A444JGJ8"/>
<name>A0A444JGJ8_9BACT</name>
<dbReference type="Gene3D" id="3.40.190.10">
    <property type="entry name" value="Periplasmic binding protein-like II"/>
    <property type="match status" value="2"/>
</dbReference>
<keyword evidence="2" id="KW-1185">Reference proteome</keyword>
<evidence type="ECO:0000313" key="1">
    <source>
        <dbReference type="EMBL" id="RWX52234.1"/>
    </source>
</evidence>
<reference evidence="1 2" key="1">
    <citation type="submission" date="2017-01" db="EMBL/GenBank/DDBJ databases">
        <title>The cable genome- insights into the physiology and evolution of filamentous bacteria capable of sulfide oxidation via long distance electron transfer.</title>
        <authorList>
            <person name="Schreiber L."/>
            <person name="Bjerg J.T."/>
            <person name="Boggild A."/>
            <person name="Van De Vossenberg J."/>
            <person name="Meysman F."/>
            <person name="Nielsen L.P."/>
            <person name="Schramm A."/>
            <person name="Kjeldsen K.U."/>
        </authorList>
    </citation>
    <scope>NUCLEOTIDE SEQUENCE [LARGE SCALE GENOMIC DNA]</scope>
    <source>
        <strain evidence="1">A5</strain>
    </source>
</reference>
<evidence type="ECO:0000313" key="2">
    <source>
        <dbReference type="Proteomes" id="UP000288892"/>
    </source>
</evidence>
<accession>A0A444JGJ8</accession>
<proteinExistence type="predicted"/>
<dbReference type="EMBL" id="MTKS01000027">
    <property type="protein sequence ID" value="RWX52234.1"/>
    <property type="molecule type" value="Genomic_DNA"/>
</dbReference>
<dbReference type="SUPFAM" id="SSF53850">
    <property type="entry name" value="Periplasmic binding protein-like II"/>
    <property type="match status" value="1"/>
</dbReference>
<protein>
    <submittedName>
        <fullName evidence="1">ABC transporter, phosphonate, substrate-binding protein</fullName>
    </submittedName>
</protein>
<comment type="caution">
    <text evidence="1">The sequence shown here is derived from an EMBL/GenBank/DDBJ whole genome shotgun (WGS) entry which is preliminary data.</text>
</comment>
<sequence length="255" mass="28374">LKQWRSTAAYLSADLNRNFTVVALEFKKVLPAVQKEKVNFFIVNPSLFVTAMVRYQSVPVVTMKAAGNDRFGGVIFTADANKSIHSITELKGKKFGAVAKTSLGGWQMAQKEFLDSGIELHSFVSTLRFFDTHTKVVKAVLDGQVDAGTVRTGVLERMAKQGDIKMTDIRMLAKKDYPGFPFVVSTALYPEWVLARPASTSRELADRVASSLKSMFEDDRAAVDARCTGWSDPWDYSGVEQLQKELRVGAYKEEN</sequence>